<proteinExistence type="predicted"/>
<evidence type="ECO:0000313" key="2">
    <source>
        <dbReference type="EMBL" id="WYF44190.1"/>
    </source>
</evidence>
<feature type="transmembrane region" description="Helical" evidence="1">
    <location>
        <begin position="82"/>
        <end position="102"/>
    </location>
</feature>
<dbReference type="AlphaFoldDB" id="A0AAU6Q0M9"/>
<keyword evidence="1" id="KW-1133">Transmembrane helix</keyword>
<accession>A0AAU6Q0M9</accession>
<dbReference type="EMBL" id="CP149782">
    <property type="protein sequence ID" value="WYF44190.1"/>
    <property type="molecule type" value="Genomic_DNA"/>
</dbReference>
<sequence length="159" mass="17098">MYTWFDALLVTLLAIVTALGVQRGLIGLVWGLATLLICLLANAMLPNPVMAALLALALSVGVAYVCVRLIRRPHQQPWARLAGGLGGFALGTLLVAALTLNFPLEVRRTAQGETATYPATTLPEPLHSAVERSIIKEGLMGVWESSRVLRLLVIPDHAR</sequence>
<gene>
    <name evidence="2" type="ORF">WDJ50_12375</name>
</gene>
<evidence type="ECO:0008006" key="3">
    <source>
        <dbReference type="Google" id="ProtNLM"/>
    </source>
</evidence>
<protein>
    <recommendedName>
        <fullName evidence="3">Serine protease</fullName>
    </recommendedName>
</protein>
<dbReference type="RefSeq" id="WP_339095414.1">
    <property type="nucleotide sequence ID" value="NZ_CP149782.1"/>
</dbReference>
<feature type="transmembrane region" description="Helical" evidence="1">
    <location>
        <begin position="28"/>
        <end position="45"/>
    </location>
</feature>
<dbReference type="Gene3D" id="1.10.1760.20">
    <property type="match status" value="1"/>
</dbReference>
<reference evidence="2" key="1">
    <citation type="submission" date="2024-03" db="EMBL/GenBank/DDBJ databases">
        <title>Deinococcus weizhi sp. nov., isolated from human skin.</title>
        <authorList>
            <person name="Wei Z."/>
            <person name="Tian F."/>
            <person name="Yang C."/>
            <person name="Xin L.T."/>
            <person name="Wen Z.J."/>
            <person name="Lan K.C."/>
            <person name="Yu L."/>
            <person name="Zhe W."/>
            <person name="Dan F.D."/>
            <person name="Jun W."/>
            <person name="Rui Z."/>
            <person name="Yong X.J."/>
            <person name="Ting Y."/>
            <person name="Wei X."/>
            <person name="Xu Z.G."/>
            <person name="Xin Z."/>
            <person name="Dong F.G."/>
            <person name="Ni X.M."/>
            <person name="Zheng M.G."/>
            <person name="Chun Y."/>
            <person name="Qian W.X."/>
        </authorList>
    </citation>
    <scope>NUCLEOTIDE SEQUENCE</scope>
    <source>
        <strain evidence="2">VB142</strain>
    </source>
</reference>
<organism evidence="2">
    <name type="scientific">Deinococcus sp. VB142</name>
    <dbReference type="NCBI Taxonomy" id="3112952"/>
    <lineage>
        <taxon>Bacteria</taxon>
        <taxon>Thermotogati</taxon>
        <taxon>Deinococcota</taxon>
        <taxon>Deinococci</taxon>
        <taxon>Deinococcales</taxon>
        <taxon>Deinococcaceae</taxon>
        <taxon>Deinococcus</taxon>
    </lineage>
</organism>
<feature type="transmembrane region" description="Helical" evidence="1">
    <location>
        <begin position="52"/>
        <end position="70"/>
    </location>
</feature>
<keyword evidence="1" id="KW-0812">Transmembrane</keyword>
<evidence type="ECO:0000256" key="1">
    <source>
        <dbReference type="SAM" id="Phobius"/>
    </source>
</evidence>
<keyword evidence="1" id="KW-0472">Membrane</keyword>
<name>A0AAU6Q0M9_9DEIO</name>